<dbReference type="Proteomes" id="UP001224845">
    <property type="component" value="Unassembled WGS sequence"/>
</dbReference>
<reference evidence="3" key="1">
    <citation type="submission" date="2023-07" db="EMBL/GenBank/DDBJ databases">
        <title>Sorghum-associated microbial communities from plants grown in Nebraska, USA.</title>
        <authorList>
            <person name="Schachtman D."/>
        </authorList>
    </citation>
    <scope>NUCLEOTIDE SEQUENCE</scope>
    <source>
        <strain evidence="3">DS3315</strain>
    </source>
</reference>
<sequence>MSAASIRLRTRTTAFGRQRGVAAIEFAFVFIFLFLVMYGLVTFGSIFYTQQAVSRAAEDGARAAMLLPQPPDQESVRQVVLDSLARSLVVPISFNTDTASRKNWLSSNVTVAPCSAVPGATTCVVTVTYLYKNNRILPSVSLLDTSWVPDQLQGSATAALKTS</sequence>
<comment type="caution">
    <text evidence="3">The sequence shown here is derived from an EMBL/GenBank/DDBJ whole genome shotgun (WGS) entry which is preliminary data.</text>
</comment>
<feature type="transmembrane region" description="Helical" evidence="1">
    <location>
        <begin position="21"/>
        <end position="48"/>
    </location>
</feature>
<evidence type="ECO:0000259" key="2">
    <source>
        <dbReference type="Pfam" id="PF07811"/>
    </source>
</evidence>
<accession>A0AAW8EKN0</accession>
<keyword evidence="1" id="KW-1133">Transmembrane helix</keyword>
<name>A0AAW8EKN0_VARPD</name>
<dbReference type="Pfam" id="PF07811">
    <property type="entry name" value="TadE"/>
    <property type="match status" value="1"/>
</dbReference>
<evidence type="ECO:0000313" key="3">
    <source>
        <dbReference type="EMBL" id="MDP9973548.1"/>
    </source>
</evidence>
<dbReference type="InterPro" id="IPR012495">
    <property type="entry name" value="TadE-like_dom"/>
</dbReference>
<proteinExistence type="predicted"/>
<keyword evidence="1" id="KW-0472">Membrane</keyword>
<dbReference type="AlphaFoldDB" id="A0AAW8EKN0"/>
<feature type="domain" description="TadE-like" evidence="2">
    <location>
        <begin position="20"/>
        <end position="62"/>
    </location>
</feature>
<dbReference type="EMBL" id="JAUSRV010000013">
    <property type="protein sequence ID" value="MDP9973548.1"/>
    <property type="molecule type" value="Genomic_DNA"/>
</dbReference>
<gene>
    <name evidence="3" type="ORF">J2W39_004807</name>
</gene>
<keyword evidence="1" id="KW-0812">Transmembrane</keyword>
<organism evidence="3 4">
    <name type="scientific">Variovorax paradoxus</name>
    <dbReference type="NCBI Taxonomy" id="34073"/>
    <lineage>
        <taxon>Bacteria</taxon>
        <taxon>Pseudomonadati</taxon>
        <taxon>Pseudomonadota</taxon>
        <taxon>Betaproteobacteria</taxon>
        <taxon>Burkholderiales</taxon>
        <taxon>Comamonadaceae</taxon>
        <taxon>Variovorax</taxon>
    </lineage>
</organism>
<protein>
    <submittedName>
        <fullName evidence="3">Flp pilus assembly protein TadG</fullName>
    </submittedName>
</protein>
<evidence type="ECO:0000256" key="1">
    <source>
        <dbReference type="SAM" id="Phobius"/>
    </source>
</evidence>
<dbReference type="RefSeq" id="WP_307595837.1">
    <property type="nucleotide sequence ID" value="NZ_CAXUQE020000001.1"/>
</dbReference>
<evidence type="ECO:0000313" key="4">
    <source>
        <dbReference type="Proteomes" id="UP001224845"/>
    </source>
</evidence>